<reference evidence="2" key="1">
    <citation type="submission" date="2022-11" db="UniProtKB">
        <authorList>
            <consortium name="WormBaseParasite"/>
        </authorList>
    </citation>
    <scope>IDENTIFICATION</scope>
</reference>
<accession>A0AC34G5E4</accession>
<organism evidence="1 2">
    <name type="scientific">Panagrolaimus sp. ES5</name>
    <dbReference type="NCBI Taxonomy" id="591445"/>
    <lineage>
        <taxon>Eukaryota</taxon>
        <taxon>Metazoa</taxon>
        <taxon>Ecdysozoa</taxon>
        <taxon>Nematoda</taxon>
        <taxon>Chromadorea</taxon>
        <taxon>Rhabditida</taxon>
        <taxon>Tylenchina</taxon>
        <taxon>Panagrolaimomorpha</taxon>
        <taxon>Panagrolaimoidea</taxon>
        <taxon>Panagrolaimidae</taxon>
        <taxon>Panagrolaimus</taxon>
    </lineage>
</organism>
<dbReference type="Proteomes" id="UP000887579">
    <property type="component" value="Unplaced"/>
</dbReference>
<name>A0AC34G5E4_9BILA</name>
<dbReference type="WBParaSite" id="ES5_v2.g24918.t1">
    <property type="protein sequence ID" value="ES5_v2.g24918.t1"/>
    <property type="gene ID" value="ES5_v2.g24918"/>
</dbReference>
<sequence length="87" mass="9856">MHLKAEADYLALSGKLRRSNFAILRSPPAEYLAIYSSCLVLMNKNCEKICVILKPDQDVRDIAVQIYGKSVAAMQHVKNILEKLFDM</sequence>
<evidence type="ECO:0000313" key="2">
    <source>
        <dbReference type="WBParaSite" id="ES5_v2.g24918.t1"/>
    </source>
</evidence>
<evidence type="ECO:0000313" key="1">
    <source>
        <dbReference type="Proteomes" id="UP000887579"/>
    </source>
</evidence>
<proteinExistence type="predicted"/>
<protein>
    <submittedName>
        <fullName evidence="2">Uncharacterized protein</fullName>
    </submittedName>
</protein>